<proteinExistence type="predicted"/>
<dbReference type="SMR" id="H2KZ62"/>
<dbReference type="Proteomes" id="UP000001940">
    <property type="component" value="Chromosome II"/>
</dbReference>
<dbReference type="Bgee" id="WBGene00016357">
    <property type="expression patterns" value="Expressed in adult organism and 1 other cell type or tissue"/>
</dbReference>
<dbReference type="WormBase" id="C33F10.11a">
    <property type="protein sequence ID" value="CE04143"/>
    <property type="gene ID" value="WBGene00016357"/>
</dbReference>
<keyword evidence="1" id="KW-0472">Membrane</keyword>
<evidence type="ECO:0000313" key="2">
    <source>
        <dbReference type="EMBL" id="CCD66515.1"/>
    </source>
</evidence>
<dbReference type="KEGG" id="cel:CELE_C33F10.11"/>
<dbReference type="OMA" id="ASNSICH"/>
<dbReference type="STRING" id="6239.C33F10.11a.1"/>
<dbReference type="PhylomeDB" id="H2KZ62"/>
<evidence type="ECO:0000313" key="4">
    <source>
        <dbReference type="WormBase" id="C33F10.11a"/>
    </source>
</evidence>
<feature type="transmembrane region" description="Helical" evidence="1">
    <location>
        <begin position="6"/>
        <end position="30"/>
    </location>
</feature>
<dbReference type="AlphaFoldDB" id="H2KZ62"/>
<dbReference type="eggNOG" id="ENOG502TIK7">
    <property type="taxonomic scope" value="Eukaryota"/>
</dbReference>
<dbReference type="CTD" id="173833"/>
<dbReference type="FunCoup" id="H2KZ62">
    <property type="interactions" value="268"/>
</dbReference>
<dbReference type="InParanoid" id="H2KZ62"/>
<accession>H2KZ62</accession>
<organism evidence="2 3">
    <name type="scientific">Caenorhabditis elegans</name>
    <dbReference type="NCBI Taxonomy" id="6239"/>
    <lineage>
        <taxon>Eukaryota</taxon>
        <taxon>Metazoa</taxon>
        <taxon>Ecdysozoa</taxon>
        <taxon>Nematoda</taxon>
        <taxon>Chromadorea</taxon>
        <taxon>Rhabditida</taxon>
        <taxon>Rhabditina</taxon>
        <taxon>Rhabditomorpha</taxon>
        <taxon>Rhabditoidea</taxon>
        <taxon>Rhabditidae</taxon>
        <taxon>Peloderinae</taxon>
        <taxon>Caenorhabditis</taxon>
    </lineage>
</organism>
<protein>
    <submittedName>
        <fullName evidence="2">Transmembrane protein</fullName>
    </submittedName>
</protein>
<dbReference type="OrthoDB" id="5858095at2759"/>
<reference evidence="2 3" key="1">
    <citation type="journal article" date="1998" name="Science">
        <title>Genome sequence of the nematode C. elegans: a platform for investigating biology.</title>
        <authorList>
            <consortium name="The C. elegans sequencing consortium"/>
            <person name="Sulson J.E."/>
            <person name="Waterston R."/>
        </authorList>
    </citation>
    <scope>NUCLEOTIDE SEQUENCE [LARGE SCALE GENOMIC DNA]</scope>
    <source>
        <strain evidence="2 3">Bristol N2</strain>
    </source>
</reference>
<dbReference type="AGR" id="WB:WBGene00016357"/>
<dbReference type="RefSeq" id="NP_001254090.1">
    <property type="nucleotide sequence ID" value="NM_001267161.2"/>
</dbReference>
<name>H2KZ62_CAEEL</name>
<sequence length="182" mass="20461">MLNIKFYIFLVFIPFLTLSVILLIALLAVFNTTLASNSICHITRKPLMLPAPGDVYKKPVQFYTNVTVSVFAPVVSPLDVYTNTTKSTAFAPAQNIKVADILEEDADASHVRVMRIAGFIAQSTIFLFVYTIVTMDVENFEESEAEVPVFKLYRAREIQTCPLPARQNVMIVRQFVETESNC</sequence>
<dbReference type="EMBL" id="BX284602">
    <property type="protein sequence ID" value="CCD66515.1"/>
    <property type="molecule type" value="Genomic_DNA"/>
</dbReference>
<dbReference type="PaxDb" id="6239-C33F10.11a"/>
<gene>
    <name evidence="2 4" type="ORF">C33F10.11</name>
    <name evidence="2" type="ORF">CELE_C33F10.11</name>
</gene>
<keyword evidence="1" id="KW-1133">Transmembrane helix</keyword>
<keyword evidence="3" id="KW-1185">Reference proteome</keyword>
<feature type="transmembrane region" description="Helical" evidence="1">
    <location>
        <begin position="116"/>
        <end position="133"/>
    </location>
</feature>
<keyword evidence="1 2" id="KW-0812">Transmembrane</keyword>
<dbReference type="GeneID" id="173833"/>
<evidence type="ECO:0000313" key="3">
    <source>
        <dbReference type="Proteomes" id="UP000001940"/>
    </source>
</evidence>
<dbReference type="ExpressionAtlas" id="H2KZ62">
    <property type="expression patterns" value="baseline and differential"/>
</dbReference>
<evidence type="ECO:0000256" key="1">
    <source>
        <dbReference type="SAM" id="Phobius"/>
    </source>
</evidence>